<dbReference type="InterPro" id="IPR041698">
    <property type="entry name" value="Methyltransf_25"/>
</dbReference>
<dbReference type="GO" id="GO:0030798">
    <property type="term" value="F:trans-aconitate 2-methyltransferase activity"/>
    <property type="evidence" value="ECO:0007669"/>
    <property type="project" value="InterPro"/>
</dbReference>
<feature type="domain" description="Methyltransferase" evidence="3">
    <location>
        <begin position="71"/>
        <end position="162"/>
    </location>
</feature>
<keyword evidence="1 4" id="KW-0489">Methyltransferase</keyword>
<evidence type="ECO:0000259" key="3">
    <source>
        <dbReference type="Pfam" id="PF13649"/>
    </source>
</evidence>
<evidence type="ECO:0000256" key="2">
    <source>
        <dbReference type="ARBA" id="ARBA00022679"/>
    </source>
</evidence>
<proteinExistence type="predicted"/>
<dbReference type="PANTHER" id="PTHR43861">
    <property type="entry name" value="TRANS-ACONITATE 2-METHYLTRANSFERASE-RELATED"/>
    <property type="match status" value="1"/>
</dbReference>
<dbReference type="Pfam" id="PF13649">
    <property type="entry name" value="Methyltransf_25"/>
    <property type="match status" value="1"/>
</dbReference>
<gene>
    <name evidence="4" type="ORF">BKA59DRAFT_320133</name>
</gene>
<reference evidence="4" key="1">
    <citation type="journal article" date="2021" name="Nat. Commun.">
        <title>Genetic determinants of endophytism in the Arabidopsis root mycobiome.</title>
        <authorList>
            <person name="Mesny F."/>
            <person name="Miyauchi S."/>
            <person name="Thiergart T."/>
            <person name="Pickel B."/>
            <person name="Atanasova L."/>
            <person name="Karlsson M."/>
            <person name="Huettel B."/>
            <person name="Barry K.W."/>
            <person name="Haridas S."/>
            <person name="Chen C."/>
            <person name="Bauer D."/>
            <person name="Andreopoulos W."/>
            <person name="Pangilinan J."/>
            <person name="LaButti K."/>
            <person name="Riley R."/>
            <person name="Lipzen A."/>
            <person name="Clum A."/>
            <person name="Drula E."/>
            <person name="Henrissat B."/>
            <person name="Kohler A."/>
            <person name="Grigoriev I.V."/>
            <person name="Martin F.M."/>
            <person name="Hacquard S."/>
        </authorList>
    </citation>
    <scope>NUCLEOTIDE SEQUENCE</scope>
    <source>
        <strain evidence="4">MPI-SDFR-AT-0068</strain>
    </source>
</reference>
<accession>A0A8K0RLT4</accession>
<name>A0A8K0RLT4_9HYPO</name>
<dbReference type="InterPro" id="IPR023149">
    <property type="entry name" value="Trans_acon_MeTrfase_C"/>
</dbReference>
<dbReference type="OrthoDB" id="66144at2759"/>
<evidence type="ECO:0000313" key="5">
    <source>
        <dbReference type="Proteomes" id="UP000813427"/>
    </source>
</evidence>
<dbReference type="SUPFAM" id="SSF53335">
    <property type="entry name" value="S-adenosyl-L-methionine-dependent methyltransferases"/>
    <property type="match status" value="1"/>
</dbReference>
<evidence type="ECO:0000313" key="4">
    <source>
        <dbReference type="EMBL" id="KAH7233665.1"/>
    </source>
</evidence>
<dbReference type="Gene3D" id="3.40.50.150">
    <property type="entry name" value="Vaccinia Virus protein VP39"/>
    <property type="match status" value="1"/>
</dbReference>
<dbReference type="EMBL" id="JAGPXF010000008">
    <property type="protein sequence ID" value="KAH7233665.1"/>
    <property type="molecule type" value="Genomic_DNA"/>
</dbReference>
<keyword evidence="5" id="KW-1185">Reference proteome</keyword>
<dbReference type="NCBIfam" id="NF002463">
    <property type="entry name" value="PRK01683.1"/>
    <property type="match status" value="1"/>
</dbReference>
<dbReference type="GO" id="GO:0032259">
    <property type="term" value="P:methylation"/>
    <property type="evidence" value="ECO:0007669"/>
    <property type="project" value="UniProtKB-KW"/>
</dbReference>
<evidence type="ECO:0000256" key="1">
    <source>
        <dbReference type="ARBA" id="ARBA00022603"/>
    </source>
</evidence>
<dbReference type="InterPro" id="IPR029063">
    <property type="entry name" value="SAM-dependent_MTases_sf"/>
</dbReference>
<organism evidence="4 5">
    <name type="scientific">Fusarium tricinctum</name>
    <dbReference type="NCBI Taxonomy" id="61284"/>
    <lineage>
        <taxon>Eukaryota</taxon>
        <taxon>Fungi</taxon>
        <taxon>Dikarya</taxon>
        <taxon>Ascomycota</taxon>
        <taxon>Pezizomycotina</taxon>
        <taxon>Sordariomycetes</taxon>
        <taxon>Hypocreomycetidae</taxon>
        <taxon>Hypocreales</taxon>
        <taxon>Nectriaceae</taxon>
        <taxon>Fusarium</taxon>
        <taxon>Fusarium tricinctum species complex</taxon>
    </lineage>
</organism>
<dbReference type="PANTHER" id="PTHR43861:SF1">
    <property type="entry name" value="TRANS-ACONITATE 2-METHYLTRANSFERASE"/>
    <property type="match status" value="1"/>
</dbReference>
<keyword evidence="2" id="KW-0808">Transferase</keyword>
<protein>
    <submittedName>
        <fullName evidence="4">Trans-aconitate methyltransferase</fullName>
    </submittedName>
</protein>
<dbReference type="CDD" id="cd02440">
    <property type="entry name" value="AdoMet_MTases"/>
    <property type="match status" value="1"/>
</dbReference>
<dbReference type="AlphaFoldDB" id="A0A8K0RLT4"/>
<dbReference type="Gene3D" id="1.10.150.290">
    <property type="entry name" value="S-adenosyl-L-methionine-dependent methyltransferases"/>
    <property type="match status" value="1"/>
</dbReference>
<dbReference type="Proteomes" id="UP000813427">
    <property type="component" value="Unassembled WGS sequence"/>
</dbReference>
<comment type="caution">
    <text evidence="4">The sequence shown here is derived from an EMBL/GenBank/DDBJ whole genome shotgun (WGS) entry which is preliminary data.</text>
</comment>
<sequence>MSLAASFSSRRHLLSSLTRHQPISRRYLSTTMARANKDTWSADQYSKFLDERTRPVKDLIARVPNVAPKRVVDVGCGPGNSTAVLVERYPNSNVSGFDSSADMIKKAKKVLPDVSFEVADLHTFKPDSPVDVLFSNAVFQWLPNGKRIEIISKLLDHVAPGGSLAFQVPVNLNEPSHAVMRETADTPNQPWSEALKRANISRDQFPSAIEIYDGLRHLCKDLDIWQTTYMHVMENHEGIVEWVKGTGLRPYLDPLSDSEREAFIKSYLAKLKDSYTTQKDGRVLLAYPRLFVVATKA</sequence>